<dbReference type="EMBL" id="LR797141">
    <property type="protein sequence ID" value="CAB4189510.1"/>
    <property type="molecule type" value="Genomic_DNA"/>
</dbReference>
<protein>
    <submittedName>
        <fullName evidence="1">Uncharacterized protein</fullName>
    </submittedName>
</protein>
<sequence>MNRYNDLPKLEDEKPIYVRIDGETEEQFIERHELDYASKAVNVPPALIARAGSFIRAMASKLFEKETTPALQLARLSICYDCPEFEVSMKRPELLGHCRACGCGKTALASLAQKSKIAATTCPKNKWPIPESPDASLSFSRRAE</sequence>
<evidence type="ECO:0000313" key="1">
    <source>
        <dbReference type="EMBL" id="CAB4189510.1"/>
    </source>
</evidence>
<gene>
    <name evidence="1" type="ORF">UFOVP1205_2</name>
</gene>
<proteinExistence type="predicted"/>
<name>A0A6J5QXX5_9CAUD</name>
<organism evidence="1">
    <name type="scientific">uncultured Caudovirales phage</name>
    <dbReference type="NCBI Taxonomy" id="2100421"/>
    <lineage>
        <taxon>Viruses</taxon>
        <taxon>Duplodnaviria</taxon>
        <taxon>Heunggongvirae</taxon>
        <taxon>Uroviricota</taxon>
        <taxon>Caudoviricetes</taxon>
        <taxon>Peduoviridae</taxon>
        <taxon>Maltschvirus</taxon>
        <taxon>Maltschvirus maltsch</taxon>
    </lineage>
</organism>
<reference evidence="1" key="1">
    <citation type="submission" date="2020-05" db="EMBL/GenBank/DDBJ databases">
        <authorList>
            <person name="Chiriac C."/>
            <person name="Salcher M."/>
            <person name="Ghai R."/>
            <person name="Kavagutti S V."/>
        </authorList>
    </citation>
    <scope>NUCLEOTIDE SEQUENCE</scope>
</reference>
<accession>A0A6J5QXX5</accession>